<evidence type="ECO:0008006" key="9">
    <source>
        <dbReference type="Google" id="ProtNLM"/>
    </source>
</evidence>
<protein>
    <recommendedName>
        <fullName evidence="9">Clp R domain-containing protein</fullName>
    </recommendedName>
</protein>
<reference evidence="7 8" key="1">
    <citation type="journal article" date="2016" name="Nat. Commun.">
        <title>Thousands of microbial genomes shed light on interconnected biogeochemical processes in an aquifer system.</title>
        <authorList>
            <person name="Anantharaman K."/>
            <person name="Brown C.T."/>
            <person name="Hug L.A."/>
            <person name="Sharon I."/>
            <person name="Castelle C.J."/>
            <person name="Probst A.J."/>
            <person name="Thomas B.C."/>
            <person name="Singh A."/>
            <person name="Wilkins M.J."/>
            <person name="Karaoz U."/>
            <person name="Brodie E.L."/>
            <person name="Williams K.H."/>
            <person name="Hubbard S.S."/>
            <person name="Banfield J.F."/>
        </authorList>
    </citation>
    <scope>NUCLEOTIDE SEQUENCE [LARGE SCALE GENOMIC DNA]</scope>
</reference>
<dbReference type="GO" id="GO:0005524">
    <property type="term" value="F:ATP binding"/>
    <property type="evidence" value="ECO:0007669"/>
    <property type="project" value="UniProtKB-KW"/>
</dbReference>
<evidence type="ECO:0000256" key="1">
    <source>
        <dbReference type="ARBA" id="ARBA00022741"/>
    </source>
</evidence>
<evidence type="ECO:0000313" key="8">
    <source>
        <dbReference type="Proteomes" id="UP000178603"/>
    </source>
</evidence>
<sequence>MEFISWFYQRGVTYYLRRWYFLLASIYHYFSIPILVFTMFSPWRKVVIEERTGYNVQKYLSNLVFNLISRSVGAVMRIILLISGIVLLLFAFLGGAAGLVVWLFLPPLGYTVYTRYLNRPEKLVEKIINSVKIKNDNPIRVIFDNPAGRFTLSRMNLTLDETVKEAKFDLEKFGKFSTVSYHELIKFLVDSETWTDEFYRKRQIQKDDLVNAAKWWEQRKKGDSYLGDEEQTFVSPGIGAELMYGYTPNLSKYSTDMGSPRSYSHRLIGRESELLRMERTLNGGANVMLVGQPGVGKTTVVLAFALKARLGELGSKLAYKKILELDYNSFLSGTADLNRKKTLLAQILEEAAYAGNTILVIRDIHRLTNPQVEGYDFTDVLEERIKAEELKVIAILSPVDYERFVSQNLRLRKYFEVVEVIPPSKEEAFEILLEAASRWEEKQGIIIPLPSLRQILNGSDKYISEIPFPEKALEILDSVVLFKEIQGKDNLVVNIDDVNQVLAEKTGISFARLTESEKTKLTNIERIIHERLVNQEAAIDLIAKSLRGRSVGVKEETRPIGSFLFLGPTGVGKTQTAKVLSSVYYGSEASILRFDMAEFAGREGLERLIGSVESNLPGLLTTAVKNRPASLLLLDEMEKATPSVYNLFLTLLDEGNITDAFGRKINCRHLFVIATSNAGAEFIRQLVAKDVNSEELQDEVLDYVQKEKIYSPEFLNRFDGVVVYEPLKKNHLVQIARLMLTDFKNALKSRNITLEVTDSACAKVAEDGYEPELGARPMRRVVDLVLGDLLGKAILNEEILPGDKIKIVPGEKEKEYTWEKVV</sequence>
<dbReference type="InterPro" id="IPR003959">
    <property type="entry name" value="ATPase_AAA_core"/>
</dbReference>
<dbReference type="InterPro" id="IPR027417">
    <property type="entry name" value="P-loop_NTPase"/>
</dbReference>
<keyword evidence="1" id="KW-0547">Nucleotide-binding</keyword>
<dbReference type="Proteomes" id="UP000178603">
    <property type="component" value="Unassembled WGS sequence"/>
</dbReference>
<feature type="transmembrane region" description="Helical" evidence="4">
    <location>
        <begin position="78"/>
        <end position="105"/>
    </location>
</feature>
<dbReference type="CDD" id="cd00009">
    <property type="entry name" value="AAA"/>
    <property type="match status" value="1"/>
</dbReference>
<accession>A0A1F8AU69</accession>
<dbReference type="InterPro" id="IPR001270">
    <property type="entry name" value="ClpA/B"/>
</dbReference>
<evidence type="ECO:0000259" key="5">
    <source>
        <dbReference type="SMART" id="SM00382"/>
    </source>
</evidence>
<feature type="transmembrane region" description="Helical" evidence="4">
    <location>
        <begin position="20"/>
        <end position="41"/>
    </location>
</feature>
<dbReference type="EMBL" id="MGGW01000004">
    <property type="protein sequence ID" value="OGM55294.1"/>
    <property type="molecule type" value="Genomic_DNA"/>
</dbReference>
<dbReference type="SMART" id="SM00382">
    <property type="entry name" value="AAA"/>
    <property type="match status" value="2"/>
</dbReference>
<dbReference type="GO" id="GO:0016887">
    <property type="term" value="F:ATP hydrolysis activity"/>
    <property type="evidence" value="ECO:0007669"/>
    <property type="project" value="InterPro"/>
</dbReference>
<keyword evidence="3" id="KW-0143">Chaperone</keyword>
<evidence type="ECO:0000313" key="7">
    <source>
        <dbReference type="EMBL" id="OGM55294.1"/>
    </source>
</evidence>
<comment type="caution">
    <text evidence="7">The sequence shown here is derived from an EMBL/GenBank/DDBJ whole genome shotgun (WGS) entry which is preliminary data.</text>
</comment>
<feature type="domain" description="AAA+ ATPase" evidence="5">
    <location>
        <begin position="283"/>
        <end position="419"/>
    </location>
</feature>
<dbReference type="PRINTS" id="PR00300">
    <property type="entry name" value="CLPPROTEASEA"/>
</dbReference>
<dbReference type="InterPro" id="IPR041546">
    <property type="entry name" value="ClpA/ClpB_AAA_lid"/>
</dbReference>
<dbReference type="InterPro" id="IPR050130">
    <property type="entry name" value="ClpA_ClpB"/>
</dbReference>
<dbReference type="SMART" id="SM01086">
    <property type="entry name" value="ClpB_D2-small"/>
    <property type="match status" value="1"/>
</dbReference>
<evidence type="ECO:0000256" key="3">
    <source>
        <dbReference type="ARBA" id="ARBA00023186"/>
    </source>
</evidence>
<feature type="domain" description="AAA+ ATPase" evidence="5">
    <location>
        <begin position="559"/>
        <end position="707"/>
    </location>
</feature>
<dbReference type="InterPro" id="IPR003593">
    <property type="entry name" value="AAA+_ATPase"/>
</dbReference>
<dbReference type="Pfam" id="PF10431">
    <property type="entry name" value="ClpB_D2-small"/>
    <property type="match status" value="1"/>
</dbReference>
<keyword evidence="4" id="KW-0812">Transmembrane</keyword>
<dbReference type="AlphaFoldDB" id="A0A1F8AU69"/>
<keyword evidence="4" id="KW-0472">Membrane</keyword>
<name>A0A1F8AU69_9BACT</name>
<evidence type="ECO:0000256" key="4">
    <source>
        <dbReference type="SAM" id="Phobius"/>
    </source>
</evidence>
<dbReference type="PANTHER" id="PTHR11638">
    <property type="entry name" value="ATP-DEPENDENT CLP PROTEASE"/>
    <property type="match status" value="1"/>
</dbReference>
<evidence type="ECO:0000256" key="2">
    <source>
        <dbReference type="ARBA" id="ARBA00022840"/>
    </source>
</evidence>
<dbReference type="InterPro" id="IPR019489">
    <property type="entry name" value="Clp_ATPase_C"/>
</dbReference>
<organism evidence="7 8">
    <name type="scientific">Candidatus Woesebacteria bacterium RIFCSPHIGHO2_12_FULL_41_24</name>
    <dbReference type="NCBI Taxonomy" id="1802510"/>
    <lineage>
        <taxon>Bacteria</taxon>
        <taxon>Candidatus Woeseibacteriota</taxon>
    </lineage>
</organism>
<keyword evidence="2" id="KW-0067">ATP-binding</keyword>
<dbReference type="Gene3D" id="3.40.50.300">
    <property type="entry name" value="P-loop containing nucleotide triphosphate hydrolases"/>
    <property type="match status" value="2"/>
</dbReference>
<keyword evidence="4" id="KW-1133">Transmembrane helix</keyword>
<proteinExistence type="predicted"/>
<dbReference type="GO" id="GO:0005737">
    <property type="term" value="C:cytoplasm"/>
    <property type="evidence" value="ECO:0007669"/>
    <property type="project" value="TreeGrafter"/>
</dbReference>
<dbReference type="GO" id="GO:0034605">
    <property type="term" value="P:cellular response to heat"/>
    <property type="evidence" value="ECO:0007669"/>
    <property type="project" value="TreeGrafter"/>
</dbReference>
<dbReference type="PANTHER" id="PTHR11638:SF175">
    <property type="entry name" value="ATP-DEPENDENT CLP PROTEASE, ATP-BINDING SUBUNIT CLPC"/>
    <property type="match status" value="1"/>
</dbReference>
<dbReference type="SUPFAM" id="SSF52540">
    <property type="entry name" value="P-loop containing nucleoside triphosphate hydrolases"/>
    <property type="match status" value="2"/>
</dbReference>
<feature type="domain" description="Clp ATPase C-terminal" evidence="6">
    <location>
        <begin position="727"/>
        <end position="816"/>
    </location>
</feature>
<gene>
    <name evidence="7" type="ORF">A3E44_03355</name>
</gene>
<dbReference type="Gene3D" id="1.10.8.60">
    <property type="match status" value="2"/>
</dbReference>
<dbReference type="Pfam" id="PF17871">
    <property type="entry name" value="AAA_lid_9"/>
    <property type="match status" value="1"/>
</dbReference>
<dbReference type="Pfam" id="PF07724">
    <property type="entry name" value="AAA_2"/>
    <property type="match status" value="1"/>
</dbReference>
<evidence type="ECO:0000259" key="6">
    <source>
        <dbReference type="SMART" id="SM01086"/>
    </source>
</evidence>
<dbReference type="CDD" id="cd19499">
    <property type="entry name" value="RecA-like_ClpB_Hsp104-like"/>
    <property type="match status" value="1"/>
</dbReference>
<dbReference type="Pfam" id="PF00004">
    <property type="entry name" value="AAA"/>
    <property type="match status" value="1"/>
</dbReference>